<sequence>MPRKSTSASSAAPSPAASPSAPTAPVPSGALSGLLDDVLALRGRVLEEAAGLIGRFAGSAAANDPGVVNLAHYLAVRHHDLRDLQRRLMRHGLSSLGRMEGRVLPTLDAVVCALAALAGRPAPVEEPTEATFFAGETQLAAHTEALLGAPRAHRRGRIMVTLPSEAAADGALIERLVASGMDVARINCAHDDPETWRRMAGHVRAAAARSGRALPILMDIAGPKIRTGAVAVHDKGRLVPGSNFVLIAEGIPEANKHEPFVAAVSLPEIVRRLAVGDRVRYDDGKVEAVVEAVSGDRARLHVLRAKTGGAKLKPEKGLNLPDTALGLSPLTDKDEADLEAVIAIADMIGYSFVSHAADIDLLEDMLAARNASAKPLGLIAKIERPEAVANLPSLIARASGRRPFGIMIARGDLAAEIGFERLAEMQEEILWLCEAARVPAIWATQVLEDLVKDGVPSRGEMTDAAMAARAECVMLNKGPEVVAAVELLDRLIGRMGDHFTKKTPTMRALKSW</sequence>
<feature type="region of interest" description="Disordered" evidence="14">
    <location>
        <begin position="1"/>
        <end position="25"/>
    </location>
</feature>
<evidence type="ECO:0000259" key="15">
    <source>
        <dbReference type="Pfam" id="PF00224"/>
    </source>
</evidence>
<evidence type="ECO:0000256" key="4">
    <source>
        <dbReference type="ARBA" id="ARBA00012142"/>
    </source>
</evidence>
<dbReference type="EMBL" id="JAHHZF010000003">
    <property type="protein sequence ID" value="MBT9289427.1"/>
    <property type="molecule type" value="Genomic_DNA"/>
</dbReference>
<evidence type="ECO:0000313" key="17">
    <source>
        <dbReference type="Proteomes" id="UP000766595"/>
    </source>
</evidence>
<dbReference type="InterPro" id="IPR011037">
    <property type="entry name" value="Pyrv_Knase-like_insert_dom_sf"/>
</dbReference>
<evidence type="ECO:0000256" key="13">
    <source>
        <dbReference type="RuleBase" id="RU000504"/>
    </source>
</evidence>
<reference evidence="16 17" key="1">
    <citation type="submission" date="2021-06" db="EMBL/GenBank/DDBJ databases">
        <authorList>
            <person name="Grouzdev D.S."/>
            <person name="Koziaeva V."/>
        </authorList>
    </citation>
    <scope>NUCLEOTIDE SEQUENCE [LARGE SCALE GENOMIC DNA]</scope>
    <source>
        <strain evidence="16 17">22</strain>
    </source>
</reference>
<keyword evidence="7" id="KW-0547">Nucleotide-binding</keyword>
<keyword evidence="9" id="KW-0067">ATP-binding</keyword>
<dbReference type="Gene3D" id="3.20.20.60">
    <property type="entry name" value="Phosphoenolpyruvate-binding domains"/>
    <property type="match status" value="1"/>
</dbReference>
<keyword evidence="5 13" id="KW-0808">Transferase</keyword>
<dbReference type="InterPro" id="IPR015806">
    <property type="entry name" value="Pyrv_Knase_insert_dom_sf"/>
</dbReference>
<evidence type="ECO:0000256" key="3">
    <source>
        <dbReference type="ARBA" id="ARBA00008663"/>
    </source>
</evidence>
<dbReference type="GO" id="GO:0030955">
    <property type="term" value="F:potassium ion binding"/>
    <property type="evidence" value="ECO:0007669"/>
    <property type="project" value="InterPro"/>
</dbReference>
<dbReference type="Gene3D" id="2.40.33.10">
    <property type="entry name" value="PK beta-barrel domain-like"/>
    <property type="match status" value="1"/>
</dbReference>
<accession>A0A947GC64</accession>
<evidence type="ECO:0000256" key="1">
    <source>
        <dbReference type="ARBA" id="ARBA00001958"/>
    </source>
</evidence>
<evidence type="ECO:0000256" key="10">
    <source>
        <dbReference type="ARBA" id="ARBA00022842"/>
    </source>
</evidence>
<dbReference type="GO" id="GO:0004743">
    <property type="term" value="F:pyruvate kinase activity"/>
    <property type="evidence" value="ECO:0007669"/>
    <property type="project" value="UniProtKB-EC"/>
</dbReference>
<proteinExistence type="inferred from homology"/>
<comment type="cofactor">
    <cofactor evidence="1">
        <name>K(+)</name>
        <dbReference type="ChEBI" id="CHEBI:29103"/>
    </cofactor>
</comment>
<comment type="pathway">
    <text evidence="2 13">Carbohydrate degradation; glycolysis; pyruvate from D-glyceraldehyde 3-phosphate: step 5/5.</text>
</comment>
<keyword evidence="8 13" id="KW-0418">Kinase</keyword>
<dbReference type="Pfam" id="PF00224">
    <property type="entry name" value="PK"/>
    <property type="match status" value="1"/>
</dbReference>
<evidence type="ECO:0000256" key="11">
    <source>
        <dbReference type="ARBA" id="ARBA00023152"/>
    </source>
</evidence>
<dbReference type="InterPro" id="IPR001697">
    <property type="entry name" value="Pyr_Knase"/>
</dbReference>
<dbReference type="InterPro" id="IPR018209">
    <property type="entry name" value="Pyrv_Knase_AS"/>
</dbReference>
<gene>
    <name evidence="16" type="ORF">KL771_08185</name>
</gene>
<keyword evidence="11 13" id="KW-0324">Glycolysis</keyword>
<dbReference type="InterPro" id="IPR040442">
    <property type="entry name" value="Pyrv_kinase-like_dom_sf"/>
</dbReference>
<dbReference type="Proteomes" id="UP000766595">
    <property type="component" value="Unassembled WGS sequence"/>
</dbReference>
<dbReference type="RefSeq" id="WP_261968052.1">
    <property type="nucleotide sequence ID" value="NZ_JAHHZF010000003.1"/>
</dbReference>
<keyword evidence="10 13" id="KW-0460">Magnesium</keyword>
<feature type="domain" description="Pyruvate kinase barrel" evidence="15">
    <location>
        <begin position="154"/>
        <end position="476"/>
    </location>
</feature>
<evidence type="ECO:0000256" key="14">
    <source>
        <dbReference type="SAM" id="MobiDB-lite"/>
    </source>
</evidence>
<keyword evidence="6" id="KW-0479">Metal-binding</keyword>
<name>A0A947GC64_9HYPH</name>
<dbReference type="GO" id="GO:0000287">
    <property type="term" value="F:magnesium ion binding"/>
    <property type="evidence" value="ECO:0007669"/>
    <property type="project" value="InterPro"/>
</dbReference>
<evidence type="ECO:0000256" key="8">
    <source>
        <dbReference type="ARBA" id="ARBA00022777"/>
    </source>
</evidence>
<evidence type="ECO:0000256" key="6">
    <source>
        <dbReference type="ARBA" id="ARBA00022723"/>
    </source>
</evidence>
<dbReference type="PANTHER" id="PTHR11817">
    <property type="entry name" value="PYRUVATE KINASE"/>
    <property type="match status" value="1"/>
</dbReference>
<dbReference type="GO" id="GO:0016301">
    <property type="term" value="F:kinase activity"/>
    <property type="evidence" value="ECO:0007669"/>
    <property type="project" value="UniProtKB-KW"/>
</dbReference>
<dbReference type="InterPro" id="IPR015793">
    <property type="entry name" value="Pyrv_Knase_brl"/>
</dbReference>
<evidence type="ECO:0000256" key="2">
    <source>
        <dbReference type="ARBA" id="ARBA00004997"/>
    </source>
</evidence>
<dbReference type="AlphaFoldDB" id="A0A947GC64"/>
<keyword evidence="12 16" id="KW-0670">Pyruvate</keyword>
<dbReference type="InterPro" id="IPR015813">
    <property type="entry name" value="Pyrv/PenolPyrv_kinase-like_dom"/>
</dbReference>
<dbReference type="SUPFAM" id="SSF51621">
    <property type="entry name" value="Phosphoenolpyruvate/pyruvate domain"/>
    <property type="match status" value="1"/>
</dbReference>
<keyword evidence="17" id="KW-1185">Reference proteome</keyword>
<dbReference type="SUPFAM" id="SSF50800">
    <property type="entry name" value="PK beta-barrel domain-like"/>
    <property type="match status" value="1"/>
</dbReference>
<evidence type="ECO:0000256" key="9">
    <source>
        <dbReference type="ARBA" id="ARBA00022840"/>
    </source>
</evidence>
<comment type="catalytic activity">
    <reaction evidence="13">
        <text>pyruvate + ATP = phosphoenolpyruvate + ADP + H(+)</text>
        <dbReference type="Rhea" id="RHEA:18157"/>
        <dbReference type="ChEBI" id="CHEBI:15361"/>
        <dbReference type="ChEBI" id="CHEBI:15378"/>
        <dbReference type="ChEBI" id="CHEBI:30616"/>
        <dbReference type="ChEBI" id="CHEBI:58702"/>
        <dbReference type="ChEBI" id="CHEBI:456216"/>
        <dbReference type="EC" id="2.7.1.40"/>
    </reaction>
</comment>
<comment type="similarity">
    <text evidence="3 13">Belongs to the pyruvate kinase family.</text>
</comment>
<organism evidence="16 17">
    <name type="scientific">Prosthecodimorpha staleyi</name>
    <dbReference type="NCBI Taxonomy" id="2840188"/>
    <lineage>
        <taxon>Bacteria</taxon>
        <taxon>Pseudomonadati</taxon>
        <taxon>Pseudomonadota</taxon>
        <taxon>Alphaproteobacteria</taxon>
        <taxon>Hyphomicrobiales</taxon>
        <taxon>Ancalomicrobiaceae</taxon>
        <taxon>Prosthecodimorpha</taxon>
    </lineage>
</organism>
<protein>
    <recommendedName>
        <fullName evidence="4 13">Pyruvate kinase</fullName>
        <ecNumber evidence="4 13">2.7.1.40</ecNumber>
    </recommendedName>
</protein>
<comment type="caution">
    <text evidence="16">The sequence shown here is derived from an EMBL/GenBank/DDBJ whole genome shotgun (WGS) entry which is preliminary data.</text>
</comment>
<evidence type="ECO:0000256" key="7">
    <source>
        <dbReference type="ARBA" id="ARBA00022741"/>
    </source>
</evidence>
<evidence type="ECO:0000313" key="16">
    <source>
        <dbReference type="EMBL" id="MBT9289427.1"/>
    </source>
</evidence>
<dbReference type="PRINTS" id="PR01050">
    <property type="entry name" value="PYRUVTKNASE"/>
</dbReference>
<dbReference type="EC" id="2.7.1.40" evidence="4 13"/>
<evidence type="ECO:0000256" key="12">
    <source>
        <dbReference type="ARBA" id="ARBA00023317"/>
    </source>
</evidence>
<evidence type="ECO:0000256" key="5">
    <source>
        <dbReference type="ARBA" id="ARBA00022679"/>
    </source>
</evidence>
<dbReference type="PROSITE" id="PS00110">
    <property type="entry name" value="PYRUVATE_KINASE"/>
    <property type="match status" value="1"/>
</dbReference>
<dbReference type="GO" id="GO:0005524">
    <property type="term" value="F:ATP binding"/>
    <property type="evidence" value="ECO:0007669"/>
    <property type="project" value="UniProtKB-KW"/>
</dbReference>